<name>A0AAW3F3X9_BURGA</name>
<dbReference type="Proteomes" id="UP000029590">
    <property type="component" value="Unassembled WGS sequence"/>
</dbReference>
<dbReference type="RefSeq" id="WP_042284146.1">
    <property type="nucleotide sequence ID" value="NZ_CADEPT010000010.1"/>
</dbReference>
<reference evidence="2 4" key="1">
    <citation type="submission" date="2014-04" db="EMBL/GenBank/DDBJ databases">
        <authorList>
            <person name="Bishop-Lilly K.A."/>
            <person name="Broomall S.M."/>
            <person name="Chain P.S."/>
            <person name="Chertkov O."/>
            <person name="Coyne S.R."/>
            <person name="Daligault H.E."/>
            <person name="Davenport K.W."/>
            <person name="Erkkila T."/>
            <person name="Frey K.G."/>
            <person name="Gibbons H.S."/>
            <person name="Gu W."/>
            <person name="Jaissle J."/>
            <person name="Johnson S.L."/>
            <person name="Koroleva G.I."/>
            <person name="Ladner J.T."/>
            <person name="Lo C.-C."/>
            <person name="Minogue T.D."/>
            <person name="Munk C."/>
            <person name="Palacios G.F."/>
            <person name="Redden C.L."/>
            <person name="Rosenzweig C.N."/>
            <person name="Scholz M.B."/>
            <person name="Teshima H."/>
            <person name="Xu Y."/>
        </authorList>
    </citation>
    <scope>NUCLEOTIDE SEQUENCE [LARGE SCALE GENOMIC DNA]</scope>
    <source>
        <strain evidence="2">Gladioli</strain>
        <strain evidence="4">gladioli</strain>
    </source>
</reference>
<evidence type="ECO:0000256" key="1">
    <source>
        <dbReference type="SAM" id="MobiDB-lite"/>
    </source>
</evidence>
<dbReference type="Proteomes" id="UP001059745">
    <property type="component" value="Chromosome 2"/>
</dbReference>
<organism evidence="2 4">
    <name type="scientific">Burkholderia gladioli</name>
    <name type="common">Pseudomonas marginata</name>
    <name type="synonym">Phytomonas marginata</name>
    <dbReference type="NCBI Taxonomy" id="28095"/>
    <lineage>
        <taxon>Bacteria</taxon>
        <taxon>Pseudomonadati</taxon>
        <taxon>Pseudomonadota</taxon>
        <taxon>Betaproteobacteria</taxon>
        <taxon>Burkholderiales</taxon>
        <taxon>Burkholderiaceae</taxon>
        <taxon>Burkholderia</taxon>
    </lineage>
</organism>
<evidence type="ECO:0000313" key="2">
    <source>
        <dbReference type="EMBL" id="KGC15433.1"/>
    </source>
</evidence>
<gene>
    <name evidence="2" type="ORF">DM48_1003</name>
    <name evidence="3" type="ORF">NYZ96_24845</name>
</gene>
<dbReference type="EMBL" id="JPGG01000016">
    <property type="protein sequence ID" value="KGC15433.1"/>
    <property type="molecule type" value="Genomic_DNA"/>
</dbReference>
<evidence type="ECO:0000313" key="4">
    <source>
        <dbReference type="Proteomes" id="UP000029590"/>
    </source>
</evidence>
<evidence type="ECO:0008006" key="5">
    <source>
        <dbReference type="Google" id="ProtNLM"/>
    </source>
</evidence>
<feature type="compositionally biased region" description="Basic and acidic residues" evidence="1">
    <location>
        <begin position="10"/>
        <end position="38"/>
    </location>
</feature>
<evidence type="ECO:0000313" key="3">
    <source>
        <dbReference type="EMBL" id="UWX74742.1"/>
    </source>
</evidence>
<proteinExistence type="predicted"/>
<protein>
    <recommendedName>
        <fullName evidence="5">Transcriptional regulator</fullName>
    </recommendedName>
</protein>
<reference evidence="3" key="2">
    <citation type="submission" date="2022-09" db="EMBL/GenBank/DDBJ databases">
        <title>Genomic of Burkholderia gladioli.</title>
        <authorList>
            <person name="Wu H."/>
        </authorList>
    </citation>
    <scope>NUCLEOTIDE SEQUENCE</scope>
    <source>
        <strain evidence="3">ZN-S4</strain>
    </source>
</reference>
<dbReference type="KEGG" id="bgo:BM43_6764"/>
<sequence>MKSYTPATPDQRDRETRQKQRDALTRADIERAEQRVINDADIDSNASKWRYSPPDQQSK</sequence>
<dbReference type="AlphaFoldDB" id="A0AAW3F3X9"/>
<accession>A0AAW3F3X9</accession>
<dbReference type="EMBL" id="CP104215">
    <property type="protein sequence ID" value="UWX74742.1"/>
    <property type="molecule type" value="Genomic_DNA"/>
</dbReference>
<feature type="region of interest" description="Disordered" evidence="1">
    <location>
        <begin position="1"/>
        <end position="59"/>
    </location>
</feature>